<dbReference type="EMBL" id="JADAQT010000106">
    <property type="protein sequence ID" value="MBE1877911.1"/>
    <property type="molecule type" value="Genomic_DNA"/>
</dbReference>
<dbReference type="Proteomes" id="UP000625527">
    <property type="component" value="Unassembled WGS sequence"/>
</dbReference>
<name>A0ABR9N406_9MICO</name>
<sequence length="157" mass="16989">MTTAPELSLAGTDVPAGLRYEVPLDPRPIVIESGPELQPVLARASAGGFFEKAREGRRVGEARNTLHRAAIAYAMSARPVERDDLASMLTGAAQQWSGTLADTGNEVPQPAPDPRLTTSLALLERIATVTEDVVRTRRTTLLKPLLADIRDVLPRDR</sequence>
<gene>
    <name evidence="1" type="ORF">IHE71_19665</name>
</gene>
<protein>
    <submittedName>
        <fullName evidence="1">Uncharacterized protein</fullName>
    </submittedName>
</protein>
<dbReference type="RefSeq" id="WP_192864462.1">
    <property type="nucleotide sequence ID" value="NZ_JADAQT010000106.1"/>
</dbReference>
<proteinExistence type="predicted"/>
<keyword evidence="2" id="KW-1185">Reference proteome</keyword>
<comment type="caution">
    <text evidence="1">The sequence shown here is derived from an EMBL/GenBank/DDBJ whole genome shotgun (WGS) entry which is preliminary data.</text>
</comment>
<evidence type="ECO:0000313" key="1">
    <source>
        <dbReference type="EMBL" id="MBE1877911.1"/>
    </source>
</evidence>
<evidence type="ECO:0000313" key="2">
    <source>
        <dbReference type="Proteomes" id="UP000625527"/>
    </source>
</evidence>
<accession>A0ABR9N406</accession>
<reference evidence="1 2" key="1">
    <citation type="submission" date="2020-10" db="EMBL/GenBank/DDBJ databases">
        <title>Myceligenerans pegani sp. nov., an endophytic actinomycete isolated from Peganum harmala L. in Xinjiang, China.</title>
        <authorList>
            <person name="Xin L."/>
        </authorList>
    </citation>
    <scope>NUCLEOTIDE SEQUENCE [LARGE SCALE GENOMIC DNA]</scope>
    <source>
        <strain evidence="1 2">TRM65318</strain>
    </source>
</reference>
<organism evidence="1 2">
    <name type="scientific">Myceligenerans pegani</name>
    <dbReference type="NCBI Taxonomy" id="2776917"/>
    <lineage>
        <taxon>Bacteria</taxon>
        <taxon>Bacillati</taxon>
        <taxon>Actinomycetota</taxon>
        <taxon>Actinomycetes</taxon>
        <taxon>Micrococcales</taxon>
        <taxon>Promicromonosporaceae</taxon>
        <taxon>Myceligenerans</taxon>
    </lineage>
</organism>